<protein>
    <submittedName>
        <fullName evidence="1">L-erythro-3-methylmalyl-CoA dehydratase</fullName>
    </submittedName>
</protein>
<dbReference type="Proteomes" id="UP000245790">
    <property type="component" value="Unassembled WGS sequence"/>
</dbReference>
<dbReference type="InterPro" id="IPR052342">
    <property type="entry name" value="MCH/BMMD"/>
</dbReference>
<gene>
    <name evidence="1" type="ORF">C8D97_10146</name>
</gene>
<evidence type="ECO:0000313" key="2">
    <source>
        <dbReference type="Proteomes" id="UP000245790"/>
    </source>
</evidence>
<organism evidence="1 2">
    <name type="scientific">Pleionea mediterranea</name>
    <dbReference type="NCBI Taxonomy" id="523701"/>
    <lineage>
        <taxon>Bacteria</taxon>
        <taxon>Pseudomonadati</taxon>
        <taxon>Pseudomonadota</taxon>
        <taxon>Gammaproteobacteria</taxon>
        <taxon>Oceanospirillales</taxon>
        <taxon>Pleioneaceae</taxon>
        <taxon>Pleionea</taxon>
    </lineage>
</organism>
<dbReference type="PANTHER" id="PTHR43664">
    <property type="entry name" value="MONOAMINE OXIDASE-RELATED"/>
    <property type="match status" value="1"/>
</dbReference>
<accession>A0A316G057</accession>
<dbReference type="PIRSF" id="PIRSF021494">
    <property type="entry name" value="Rv0216_prd"/>
    <property type="match status" value="1"/>
</dbReference>
<sequence length="366" mass="40995">MNQTTNSKLPKRFLTEKTFQGYFFEDFEINQQLIHGTPRTITSGDISLYIALTGSQHLLNCAETVAQACGFKRLPIDNLLLFHIAFGKTVPDISLNAVANLGYANCRFSSPIFAGDTISVTSKVIGLKENSNGKTGIVYVHSIAKNQHDTTVVEWKRWVMVHKKTPSAPMGIDHIPDLESSVTINQNLIPDDLNFDNFSSDWTACKHRLTHYQVGEIINHRQGMTINDSDHSLATRLYQNNARVHFDQHMMSQSAAGKRLVYGGHIMSLCRAITHSGLANGLWLTAINGGAHLNPSFAGDTVYAASIILDKGHFDNREDIGWLRLKTYGFKNIDEETINELMMEPEQLRISKQCVLELDYTLLMPN</sequence>
<dbReference type="SUPFAM" id="SSF54637">
    <property type="entry name" value="Thioesterase/thiol ester dehydrase-isomerase"/>
    <property type="match status" value="2"/>
</dbReference>
<dbReference type="InterPro" id="IPR029069">
    <property type="entry name" value="HotDog_dom_sf"/>
</dbReference>
<dbReference type="EMBL" id="QGGU01000001">
    <property type="protein sequence ID" value="PWK54198.1"/>
    <property type="molecule type" value="Genomic_DNA"/>
</dbReference>
<dbReference type="InterPro" id="IPR048274">
    <property type="entry name" value="MC_hydratase"/>
</dbReference>
<name>A0A316G057_9GAMM</name>
<proteinExistence type="predicted"/>
<dbReference type="PANTHER" id="PTHR43664:SF1">
    <property type="entry name" value="BETA-METHYLMALYL-COA DEHYDRATASE"/>
    <property type="match status" value="1"/>
</dbReference>
<dbReference type="Pfam" id="PF19315">
    <property type="entry name" value="MC_hydratase"/>
    <property type="match status" value="1"/>
</dbReference>
<dbReference type="OrthoDB" id="9759612at2"/>
<dbReference type="RefSeq" id="WP_109761327.1">
    <property type="nucleotide sequence ID" value="NZ_QGGU01000001.1"/>
</dbReference>
<evidence type="ECO:0000313" key="1">
    <source>
        <dbReference type="EMBL" id="PWK54198.1"/>
    </source>
</evidence>
<dbReference type="InterPro" id="IPR016790">
    <property type="entry name" value="Thiol_ester_hydratase_Rv0216"/>
</dbReference>
<reference evidence="1 2" key="1">
    <citation type="submission" date="2018-05" db="EMBL/GenBank/DDBJ databases">
        <title>Genomic Encyclopedia of Type Strains, Phase IV (KMG-IV): sequencing the most valuable type-strain genomes for metagenomic binning, comparative biology and taxonomic classification.</title>
        <authorList>
            <person name="Goeker M."/>
        </authorList>
    </citation>
    <scope>NUCLEOTIDE SEQUENCE [LARGE SCALE GENOMIC DNA]</scope>
    <source>
        <strain evidence="1 2">DSM 25350</strain>
    </source>
</reference>
<comment type="caution">
    <text evidence="1">The sequence shown here is derived from an EMBL/GenBank/DDBJ whole genome shotgun (WGS) entry which is preliminary data.</text>
</comment>
<dbReference type="GO" id="GO:0016829">
    <property type="term" value="F:lyase activity"/>
    <property type="evidence" value="ECO:0007669"/>
    <property type="project" value="InterPro"/>
</dbReference>
<dbReference type="CDD" id="cd03451">
    <property type="entry name" value="FkbR2"/>
    <property type="match status" value="2"/>
</dbReference>
<dbReference type="Gene3D" id="3.10.129.10">
    <property type="entry name" value="Hotdog Thioesterase"/>
    <property type="match status" value="1"/>
</dbReference>
<dbReference type="AlphaFoldDB" id="A0A316G057"/>
<keyword evidence="2" id="KW-1185">Reference proteome</keyword>